<evidence type="ECO:0000313" key="3">
    <source>
        <dbReference type="Proteomes" id="UP000320431"/>
    </source>
</evidence>
<evidence type="ECO:0000313" key="2">
    <source>
        <dbReference type="EMBL" id="KAB8190470.1"/>
    </source>
</evidence>
<dbReference type="Gene3D" id="3.30.700.10">
    <property type="entry name" value="Glycoprotein, Type 4 Pilin"/>
    <property type="match status" value="1"/>
</dbReference>
<dbReference type="InterPro" id="IPR045584">
    <property type="entry name" value="Pilin-like"/>
</dbReference>
<sequence length="167" mass="17100">PPLPGAAPAPRTGLSGCAIVAIIGAVLLVPLLGILAAIAIPAYQDYTIRARVAQALIVAEPLKANVAAFAASEGRCPLNGEGGLGEAEDYAGNGLAAIHAGPFGDNGHCALELEFDGTGTSIDGSTLLLEARSGIDGDNDWDWRCGSDSLKHGRLPRHCRDDDADAY</sequence>
<organism evidence="2 3">
    <name type="scientific">Marilutibacter maris</name>
    <dbReference type="NCBI Taxonomy" id="1605891"/>
    <lineage>
        <taxon>Bacteria</taxon>
        <taxon>Pseudomonadati</taxon>
        <taxon>Pseudomonadota</taxon>
        <taxon>Gammaproteobacteria</taxon>
        <taxon>Lysobacterales</taxon>
        <taxon>Lysobacteraceae</taxon>
        <taxon>Marilutibacter</taxon>
    </lineage>
</organism>
<dbReference type="RefSeq" id="WP_141482088.1">
    <property type="nucleotide sequence ID" value="NZ_VICD02000134.1"/>
</dbReference>
<dbReference type="GO" id="GO:0009289">
    <property type="term" value="C:pilus"/>
    <property type="evidence" value="ECO:0007669"/>
    <property type="project" value="InterPro"/>
</dbReference>
<dbReference type="AlphaFoldDB" id="A0A508ASA4"/>
<name>A0A508ASA4_9GAMM</name>
<comment type="similarity">
    <text evidence="1">Belongs to the N-Me-Phe pilin family.</text>
</comment>
<accession>A0A508ASA4</accession>
<gene>
    <name evidence="2" type="ORF">FKV24_008645</name>
</gene>
<evidence type="ECO:0000256" key="1">
    <source>
        <dbReference type="ARBA" id="ARBA00005233"/>
    </source>
</evidence>
<dbReference type="InterPro" id="IPR001082">
    <property type="entry name" value="Pilin"/>
</dbReference>
<proteinExistence type="inferred from homology"/>
<dbReference type="SUPFAM" id="SSF54523">
    <property type="entry name" value="Pili subunits"/>
    <property type="match status" value="1"/>
</dbReference>
<dbReference type="Pfam" id="PF00114">
    <property type="entry name" value="Pilin"/>
    <property type="match status" value="1"/>
</dbReference>
<dbReference type="Proteomes" id="UP000320431">
    <property type="component" value="Unassembled WGS sequence"/>
</dbReference>
<reference evidence="2 3" key="1">
    <citation type="submission" date="2019-10" db="EMBL/GenBank/DDBJ databases">
        <title>Lysobacter alkalisoli sp. nov., isolated from saline-alkaline soil.</title>
        <authorList>
            <person name="Sun J.-Q."/>
        </authorList>
    </citation>
    <scope>NUCLEOTIDE SEQUENCE [LARGE SCALE GENOMIC DNA]</scope>
    <source>
        <strain evidence="2 3">KCTC 42381</strain>
    </source>
</reference>
<dbReference type="GO" id="GO:0007155">
    <property type="term" value="P:cell adhesion"/>
    <property type="evidence" value="ECO:0007669"/>
    <property type="project" value="InterPro"/>
</dbReference>
<feature type="non-terminal residue" evidence="2">
    <location>
        <position position="1"/>
    </location>
</feature>
<dbReference type="EMBL" id="VICD02000134">
    <property type="protein sequence ID" value="KAB8190470.1"/>
    <property type="molecule type" value="Genomic_DNA"/>
</dbReference>
<comment type="caution">
    <text evidence="2">The sequence shown here is derived from an EMBL/GenBank/DDBJ whole genome shotgun (WGS) entry which is preliminary data.</text>
</comment>
<protein>
    <submittedName>
        <fullName evidence="2">Pilus assembly protein PilA</fullName>
    </submittedName>
</protein>